<dbReference type="Gene3D" id="3.90.550.10">
    <property type="entry name" value="Spore Coat Polysaccharide Biosynthesis Protein SpsA, Chain A"/>
    <property type="match status" value="1"/>
</dbReference>
<dbReference type="CDD" id="cd04182">
    <property type="entry name" value="GT_2_like_f"/>
    <property type="match status" value="1"/>
</dbReference>
<organism evidence="2 3">
    <name type="scientific">Bacillus clarus</name>
    <dbReference type="NCBI Taxonomy" id="2338372"/>
    <lineage>
        <taxon>Bacteria</taxon>
        <taxon>Bacillati</taxon>
        <taxon>Bacillota</taxon>
        <taxon>Bacilli</taxon>
        <taxon>Bacillales</taxon>
        <taxon>Bacillaceae</taxon>
        <taxon>Bacillus</taxon>
        <taxon>Bacillus cereus group</taxon>
    </lineage>
</organism>
<gene>
    <name evidence="2" type="ORF">D0U04_18530</name>
</gene>
<dbReference type="EMBL" id="QVOD01000024">
    <property type="protein sequence ID" value="RFT65609.1"/>
    <property type="molecule type" value="Genomic_DNA"/>
</dbReference>
<evidence type="ECO:0000259" key="1">
    <source>
        <dbReference type="Pfam" id="PF12804"/>
    </source>
</evidence>
<dbReference type="SUPFAM" id="SSF53448">
    <property type="entry name" value="Nucleotide-diphospho-sugar transferases"/>
    <property type="match status" value="1"/>
</dbReference>
<comment type="caution">
    <text evidence="2">The sequence shown here is derived from an EMBL/GenBank/DDBJ whole genome shotgun (WGS) entry which is preliminary data.</text>
</comment>
<dbReference type="PANTHER" id="PTHR43777:SF1">
    <property type="entry name" value="MOLYBDENUM COFACTOR CYTIDYLYLTRANSFERASE"/>
    <property type="match status" value="1"/>
</dbReference>
<dbReference type="Pfam" id="PF12804">
    <property type="entry name" value="NTP_transf_3"/>
    <property type="match status" value="1"/>
</dbReference>
<sequence>MKIAGIYLAAGNSRRMGPGIHKLYIPLQGKPLGNLALQAAVSSRLSHIIVVVTNEPTWMLERMCHEKVRILSCSNAYRGQSYSLRCGVEKAKRMNVDGVLVLLADQPFVTLEFINKMISCCEQNENIHFVAASYRGIRQPPVLFTKKVFPLFQALKGDEGARAIFTKPGMNGISLLSESEKMFFDVDTWEKYQQVKREYKD</sequence>
<proteinExistence type="predicted"/>
<dbReference type="InterPro" id="IPR029044">
    <property type="entry name" value="Nucleotide-diphossugar_trans"/>
</dbReference>
<protein>
    <submittedName>
        <fullName evidence="2">Xanthine dehydrogenase</fullName>
    </submittedName>
</protein>
<dbReference type="InterPro" id="IPR025877">
    <property type="entry name" value="MobA-like_NTP_Trfase"/>
</dbReference>
<dbReference type="RefSeq" id="WP_080743559.1">
    <property type="nucleotide sequence ID" value="NZ_JMQC01000008.1"/>
</dbReference>
<evidence type="ECO:0000313" key="3">
    <source>
        <dbReference type="Proteomes" id="UP000264294"/>
    </source>
</evidence>
<name>A0ABX9KTV0_9BACI</name>
<keyword evidence="3" id="KW-1185">Reference proteome</keyword>
<reference evidence="2 3" key="1">
    <citation type="submission" date="2018-08" db="EMBL/GenBank/DDBJ databases">
        <title>Bacillus clarus sp. nov. strain PS00077A.</title>
        <authorList>
            <person name="Mendez Acevedo M."/>
            <person name="Carroll L."/>
            <person name="Mukherjee M."/>
            <person name="Wiedmann M."/>
            <person name="Kovac J."/>
        </authorList>
    </citation>
    <scope>NUCLEOTIDE SEQUENCE [LARGE SCALE GENOMIC DNA]</scope>
    <source>
        <strain evidence="2 3">PS00077A</strain>
    </source>
</reference>
<dbReference type="Proteomes" id="UP000264294">
    <property type="component" value="Unassembled WGS sequence"/>
</dbReference>
<accession>A0ABX9KTV0</accession>
<feature type="domain" description="MobA-like NTP transferase" evidence="1">
    <location>
        <begin position="5"/>
        <end position="166"/>
    </location>
</feature>
<evidence type="ECO:0000313" key="2">
    <source>
        <dbReference type="EMBL" id="RFT65609.1"/>
    </source>
</evidence>
<dbReference type="PANTHER" id="PTHR43777">
    <property type="entry name" value="MOLYBDENUM COFACTOR CYTIDYLYLTRANSFERASE"/>
    <property type="match status" value="1"/>
</dbReference>